<evidence type="ECO:0000256" key="2">
    <source>
        <dbReference type="SAM" id="SignalP"/>
    </source>
</evidence>
<keyword evidence="4" id="KW-1185">Reference proteome</keyword>
<dbReference type="RefSeq" id="WP_169565609.1">
    <property type="nucleotide sequence ID" value="NZ_JAAXYH010000018.1"/>
</dbReference>
<proteinExistence type="predicted"/>
<feature type="chain" id="PRO_5037766522" evidence="2">
    <location>
        <begin position="21"/>
        <end position="454"/>
    </location>
</feature>
<feature type="signal peptide" evidence="2">
    <location>
        <begin position="1"/>
        <end position="20"/>
    </location>
</feature>
<organism evidence="3 4">
    <name type="scientific">Shewanella salipaludis</name>
    <dbReference type="NCBI Taxonomy" id="2723052"/>
    <lineage>
        <taxon>Bacteria</taxon>
        <taxon>Pseudomonadati</taxon>
        <taxon>Pseudomonadota</taxon>
        <taxon>Gammaproteobacteria</taxon>
        <taxon>Alteromonadales</taxon>
        <taxon>Shewanellaceae</taxon>
        <taxon>Shewanella</taxon>
    </lineage>
</organism>
<dbReference type="Proteomes" id="UP000737113">
    <property type="component" value="Unassembled WGS sequence"/>
</dbReference>
<dbReference type="GO" id="GO:0016853">
    <property type="term" value="F:isomerase activity"/>
    <property type="evidence" value="ECO:0007669"/>
    <property type="project" value="UniProtKB-KW"/>
</dbReference>
<evidence type="ECO:0000256" key="1">
    <source>
        <dbReference type="SAM" id="MobiDB-lite"/>
    </source>
</evidence>
<dbReference type="EMBL" id="JAAXYH010000018">
    <property type="protein sequence ID" value="NMH66880.1"/>
    <property type="molecule type" value="Genomic_DNA"/>
</dbReference>
<dbReference type="AlphaFoldDB" id="A0A972FVL1"/>
<keyword evidence="2" id="KW-0732">Signal</keyword>
<name>A0A972FVL1_9GAMM</name>
<evidence type="ECO:0000313" key="4">
    <source>
        <dbReference type="Proteomes" id="UP000737113"/>
    </source>
</evidence>
<protein>
    <submittedName>
        <fullName evidence="3">Peptidyl-prolyl cis-trans isomerase</fullName>
    </submittedName>
</protein>
<feature type="region of interest" description="Disordered" evidence="1">
    <location>
        <begin position="398"/>
        <end position="454"/>
    </location>
</feature>
<sequence>MRAVLLIALLLLLVPGQSRADEMTAEPWLSRGLEARLYALANAETPMTLAAFEQEMREQWRLARHHDQAMGVNLWQQSSTGFDPAYLKRASLSRTLEQLFPTKADSRWLAGSREALHLNIPDAAELKALIGDANPLGYELTPSQQERLGKRMLVQFPGEGPLNLRQVFEEQSVQGRLRLLQADGKFLQQLLERRVFQYQQRHWLLETAALSERELTTLGFLVRARQLYPKILGYYGVAAEQHGENPRLTALAAAVTDKEISDFYRQQPQLFRRLEQAGADYWRFDTQAAAIEVRRQLANADPAAPSATGRISLAGAQAQEGNSRDWLTSLAAALPAERLSQAIRSPEGQWLLLRTRAKAFGLYPEHSETVAFIARRKLAALKAKAQWQALRQSLGLARSDAATPDSVRPDSARPHIEKPYTMEKSTAAIAAQTAGMSNSSRGGINGPETGRHGK</sequence>
<feature type="compositionally biased region" description="Basic and acidic residues" evidence="1">
    <location>
        <begin position="407"/>
        <end position="421"/>
    </location>
</feature>
<comment type="caution">
    <text evidence="3">The sequence shown here is derived from an EMBL/GenBank/DDBJ whole genome shotgun (WGS) entry which is preliminary data.</text>
</comment>
<gene>
    <name evidence="3" type="ORF">HC757_17110</name>
</gene>
<keyword evidence="3" id="KW-0413">Isomerase</keyword>
<accession>A0A972FVL1</accession>
<evidence type="ECO:0000313" key="3">
    <source>
        <dbReference type="EMBL" id="NMH66880.1"/>
    </source>
</evidence>
<reference evidence="3" key="1">
    <citation type="submission" date="2020-04" db="EMBL/GenBank/DDBJ databases">
        <title>Description of Shewanella salipaludis sp. nov., isolated from a salt marsh.</title>
        <authorList>
            <person name="Park S."/>
            <person name="Yoon J.-H."/>
        </authorList>
    </citation>
    <scope>NUCLEOTIDE SEQUENCE</scope>
    <source>
        <strain evidence="3">SHSM-M6</strain>
    </source>
</reference>